<gene>
    <name evidence="10" type="ORF">ESB13_09540</name>
</gene>
<keyword evidence="2 7" id="KW-0813">Transport</keyword>
<reference evidence="10 11" key="1">
    <citation type="submission" date="2019-01" db="EMBL/GenBank/DDBJ databases">
        <title>Filimonas sp. strain TTM-71.</title>
        <authorList>
            <person name="Chen W.-M."/>
        </authorList>
    </citation>
    <scope>NUCLEOTIDE SEQUENCE [LARGE SCALE GENOMIC DNA]</scope>
    <source>
        <strain evidence="10 11">TTM-71</strain>
    </source>
</reference>
<dbReference type="SUPFAM" id="SSF49464">
    <property type="entry name" value="Carboxypeptidase regulatory domain-like"/>
    <property type="match status" value="1"/>
</dbReference>
<evidence type="ECO:0000313" key="11">
    <source>
        <dbReference type="Proteomes" id="UP000290545"/>
    </source>
</evidence>
<evidence type="ECO:0000256" key="5">
    <source>
        <dbReference type="ARBA" id="ARBA00023136"/>
    </source>
</evidence>
<dbReference type="InterPro" id="IPR023997">
    <property type="entry name" value="TonB-dep_OMP_SusC/RagA_CS"/>
</dbReference>
<dbReference type="Gene3D" id="2.40.170.20">
    <property type="entry name" value="TonB-dependent receptor, beta-barrel domain"/>
    <property type="match status" value="1"/>
</dbReference>
<name>A0A4Q1DBY7_9BACT</name>
<keyword evidence="5 7" id="KW-0472">Membrane</keyword>
<dbReference type="EMBL" id="SDHZ01000001">
    <property type="protein sequence ID" value="RXK87004.1"/>
    <property type="molecule type" value="Genomic_DNA"/>
</dbReference>
<sequence>MSHNTLHDCRVRSSLCLAKRSTMYLLFIMLSFTSITSFARLQNDTARVSLFLENQPLKTALGEISQQTDYRFIYDDDLLKTSRPITIRIKAVPVIDALSQIFKNQPFYYRVMAKNVVITPSKKANAQAQDIWNVTANDTIIIRKVISASNKMPLAGASVIVKETGATAVTDHAGNFRITVPQTGATIMISFVGYHALQQSLSPASELPSTFEMKSSIQEMQMVTVNTGYQNIPKERATGSFEIVDNKLFNRTVTTNVLERLDGVVPGLIFNRSIVTGNNRGTDINIRGISSINTSTQPLIVLDNFPYTGDLSTINPNDVQDITVLKDAAAASIWGAKAGNGVIVITTKSGRYNQKMTVNINNNVTIVNKPDLYYIPRFTSSAFIDLETFLFKNGAFNSDLNNTTTFVPYSPVVDILNKRRLGQISESDSATQIDALRGNDIRKDFLKYVYRKAIYQQYAVSVSGGTSNISYLFSVGYDKNITTLVGNRQDRLSVRSQANIKPLRNLSLQVGLGYTHSESINNSIGEFGSFYTGGKSLYPYARLADDQGNSMAIDKDYTYHFTDTVGSGKLLNWKYRPLDERNYSDKTTNLKNLLIQLAANYSITPSFTADLKYQFEMQDNIGRNYYNEQSYNVRNLINLFTPTGGSASVNSGIPNGGILDLSNINLATQNLRGQLNFNKQVRKKGFLTAIAGGEIRQSHVTSNSGRTYGYNADVISFRNVNYATPYPTYLGIQGNSLFIPNTIFFSDNLDRFVSLYANAAFDYDKKYIISASARRDASNLFGVATNNKWKPLWSVGAAWNLTNEEFFHNPVFSLLKIRATYGYSGNVNNTVTGVLTIQSGVLNTFTNTTTYSVKQAPNPNLRWEKVATTNIGIDFATRNTKFAGSIEFYSKKSTDLISPVPTDITSGYTTLTVNSANLQVKGVDLNLKTINVDKAVKWQTNWLFSYNTYKLTKYLYKRSSLAGLYLGIGLMNPIEGQNPYQIGAWKWGGLDHNTGDPIGFVDGKATKNYDSIYNYAGKNDISFHGSARPLYFGSFINTVSWKNLSVSLNITYRLKYYFLKNNSIQYNALFTGYAQNGYGDYVNRWQKPGDELHTNVPSMVYPAIANRDNFYYNSEVNVFKGDNIRLQDINLSYGLNTHSEWLKSLNLYLYLNNVGILWKANKAGLDPDYGVPPPKSIAIGLKATF</sequence>
<evidence type="ECO:0000256" key="2">
    <source>
        <dbReference type="ARBA" id="ARBA00022448"/>
    </source>
</evidence>
<keyword evidence="11" id="KW-1185">Reference proteome</keyword>
<dbReference type="NCBIfam" id="TIGR04056">
    <property type="entry name" value="OMP_RagA_SusC"/>
    <property type="match status" value="1"/>
</dbReference>
<protein>
    <submittedName>
        <fullName evidence="10">SusC/RagA family TonB-linked outer membrane protein</fullName>
    </submittedName>
</protein>
<keyword evidence="6 7" id="KW-0998">Cell outer membrane</keyword>
<evidence type="ECO:0000256" key="6">
    <source>
        <dbReference type="ARBA" id="ARBA00023237"/>
    </source>
</evidence>
<dbReference type="InterPro" id="IPR036942">
    <property type="entry name" value="Beta-barrel_TonB_sf"/>
</dbReference>
<dbReference type="Gene3D" id="3.55.50.30">
    <property type="match status" value="1"/>
</dbReference>
<dbReference type="InterPro" id="IPR039426">
    <property type="entry name" value="TonB-dep_rcpt-like"/>
</dbReference>
<keyword evidence="4 7" id="KW-0812">Transmembrane</keyword>
<evidence type="ECO:0000256" key="3">
    <source>
        <dbReference type="ARBA" id="ARBA00022452"/>
    </source>
</evidence>
<evidence type="ECO:0000256" key="8">
    <source>
        <dbReference type="SAM" id="Phobius"/>
    </source>
</evidence>
<dbReference type="InterPro" id="IPR012910">
    <property type="entry name" value="Plug_dom"/>
</dbReference>
<dbReference type="InterPro" id="IPR011662">
    <property type="entry name" value="Secretin/TonB_short_N"/>
</dbReference>
<dbReference type="Gene3D" id="2.170.130.10">
    <property type="entry name" value="TonB-dependent receptor, plug domain"/>
    <property type="match status" value="1"/>
</dbReference>
<dbReference type="InterPro" id="IPR037066">
    <property type="entry name" value="Plug_dom_sf"/>
</dbReference>
<comment type="caution">
    <text evidence="10">The sequence shown here is derived from an EMBL/GenBank/DDBJ whole genome shotgun (WGS) entry which is preliminary data.</text>
</comment>
<dbReference type="Proteomes" id="UP000290545">
    <property type="component" value="Unassembled WGS sequence"/>
</dbReference>
<evidence type="ECO:0000313" key="10">
    <source>
        <dbReference type="EMBL" id="RXK87004.1"/>
    </source>
</evidence>
<dbReference type="Pfam" id="PF07660">
    <property type="entry name" value="STN"/>
    <property type="match status" value="1"/>
</dbReference>
<dbReference type="SMART" id="SM00965">
    <property type="entry name" value="STN"/>
    <property type="match status" value="1"/>
</dbReference>
<proteinExistence type="inferred from homology"/>
<comment type="subcellular location">
    <subcellularLocation>
        <location evidence="1 7">Cell outer membrane</location>
        <topology evidence="1 7">Multi-pass membrane protein</topology>
    </subcellularLocation>
</comment>
<dbReference type="Gene3D" id="2.60.40.1120">
    <property type="entry name" value="Carboxypeptidase-like, regulatory domain"/>
    <property type="match status" value="1"/>
</dbReference>
<accession>A0A4Q1DBY7</accession>
<evidence type="ECO:0000259" key="9">
    <source>
        <dbReference type="SMART" id="SM00965"/>
    </source>
</evidence>
<dbReference type="Pfam" id="PF13715">
    <property type="entry name" value="CarbopepD_reg_2"/>
    <property type="match status" value="1"/>
</dbReference>
<dbReference type="AlphaFoldDB" id="A0A4Q1DBY7"/>
<organism evidence="10 11">
    <name type="scientific">Filimonas effusa</name>
    <dbReference type="NCBI Taxonomy" id="2508721"/>
    <lineage>
        <taxon>Bacteria</taxon>
        <taxon>Pseudomonadati</taxon>
        <taxon>Bacteroidota</taxon>
        <taxon>Chitinophagia</taxon>
        <taxon>Chitinophagales</taxon>
        <taxon>Chitinophagaceae</taxon>
        <taxon>Filimonas</taxon>
    </lineage>
</organism>
<dbReference type="InterPro" id="IPR008969">
    <property type="entry name" value="CarboxyPept-like_regulatory"/>
</dbReference>
<dbReference type="GO" id="GO:0009279">
    <property type="term" value="C:cell outer membrane"/>
    <property type="evidence" value="ECO:0007669"/>
    <property type="project" value="UniProtKB-SubCell"/>
</dbReference>
<dbReference type="InterPro" id="IPR023996">
    <property type="entry name" value="TonB-dep_OMP_SusC/RagA"/>
</dbReference>
<feature type="transmembrane region" description="Helical" evidence="8">
    <location>
        <begin position="21"/>
        <end position="41"/>
    </location>
</feature>
<dbReference type="PROSITE" id="PS52016">
    <property type="entry name" value="TONB_DEPENDENT_REC_3"/>
    <property type="match status" value="1"/>
</dbReference>
<evidence type="ECO:0000256" key="1">
    <source>
        <dbReference type="ARBA" id="ARBA00004571"/>
    </source>
</evidence>
<evidence type="ECO:0000256" key="4">
    <source>
        <dbReference type="ARBA" id="ARBA00022692"/>
    </source>
</evidence>
<feature type="domain" description="Secretin/TonB short N-terminal" evidence="9">
    <location>
        <begin position="70"/>
        <end position="121"/>
    </location>
</feature>
<dbReference type="Pfam" id="PF07715">
    <property type="entry name" value="Plug"/>
    <property type="match status" value="1"/>
</dbReference>
<keyword evidence="8" id="KW-1133">Transmembrane helix</keyword>
<comment type="similarity">
    <text evidence="7">Belongs to the TonB-dependent receptor family.</text>
</comment>
<dbReference type="SUPFAM" id="SSF56935">
    <property type="entry name" value="Porins"/>
    <property type="match status" value="1"/>
</dbReference>
<dbReference type="OrthoDB" id="9768177at2"/>
<evidence type="ECO:0000256" key="7">
    <source>
        <dbReference type="PROSITE-ProRule" id="PRU01360"/>
    </source>
</evidence>
<dbReference type="NCBIfam" id="TIGR04057">
    <property type="entry name" value="SusC_RagA_signa"/>
    <property type="match status" value="1"/>
</dbReference>
<keyword evidence="3 7" id="KW-1134">Transmembrane beta strand</keyword>